<feature type="compositionally biased region" description="Polar residues" evidence="1">
    <location>
        <begin position="51"/>
        <end position="63"/>
    </location>
</feature>
<evidence type="ECO:0000313" key="3">
    <source>
        <dbReference type="Proteomes" id="UP000735302"/>
    </source>
</evidence>
<dbReference type="AlphaFoldDB" id="A0AAV4CHA2"/>
<keyword evidence="3" id="KW-1185">Reference proteome</keyword>
<organism evidence="2 3">
    <name type="scientific">Plakobranchus ocellatus</name>
    <dbReference type="NCBI Taxonomy" id="259542"/>
    <lineage>
        <taxon>Eukaryota</taxon>
        <taxon>Metazoa</taxon>
        <taxon>Spiralia</taxon>
        <taxon>Lophotrochozoa</taxon>
        <taxon>Mollusca</taxon>
        <taxon>Gastropoda</taxon>
        <taxon>Heterobranchia</taxon>
        <taxon>Euthyneura</taxon>
        <taxon>Panpulmonata</taxon>
        <taxon>Sacoglossa</taxon>
        <taxon>Placobranchoidea</taxon>
        <taxon>Plakobranchidae</taxon>
        <taxon>Plakobranchus</taxon>
    </lineage>
</organism>
<feature type="region of interest" description="Disordered" evidence="1">
    <location>
        <begin position="49"/>
        <end position="68"/>
    </location>
</feature>
<comment type="caution">
    <text evidence="2">The sequence shown here is derived from an EMBL/GenBank/DDBJ whole genome shotgun (WGS) entry which is preliminary data.</text>
</comment>
<evidence type="ECO:0000256" key="1">
    <source>
        <dbReference type="SAM" id="MobiDB-lite"/>
    </source>
</evidence>
<evidence type="ECO:0000313" key="2">
    <source>
        <dbReference type="EMBL" id="GFO30972.1"/>
    </source>
</evidence>
<protein>
    <submittedName>
        <fullName evidence="2">Uncharacterized protein</fullName>
    </submittedName>
</protein>
<dbReference type="Proteomes" id="UP000735302">
    <property type="component" value="Unassembled WGS sequence"/>
</dbReference>
<name>A0AAV4CHA2_9GAST</name>
<proteinExistence type="predicted"/>
<gene>
    <name evidence="2" type="ORF">PoB_005747700</name>
</gene>
<sequence length="132" mass="14111">MESWEKCLVHYNFSEQLRELLGIADSHSPLKISSKGCAAHPAGRPAAISRHWNSTCGTESPPSSHRRHTAVEDACGVREVAPSYEKFWCSLQPFCVGGVGGPVVSESALRSAGTLLSWVRTPASAPRPDGGP</sequence>
<dbReference type="EMBL" id="BLXT01006309">
    <property type="protein sequence ID" value="GFO30972.1"/>
    <property type="molecule type" value="Genomic_DNA"/>
</dbReference>
<accession>A0AAV4CHA2</accession>
<reference evidence="2 3" key="1">
    <citation type="journal article" date="2021" name="Elife">
        <title>Chloroplast acquisition without the gene transfer in kleptoplastic sea slugs, Plakobranchus ocellatus.</title>
        <authorList>
            <person name="Maeda T."/>
            <person name="Takahashi S."/>
            <person name="Yoshida T."/>
            <person name="Shimamura S."/>
            <person name="Takaki Y."/>
            <person name="Nagai Y."/>
            <person name="Toyoda A."/>
            <person name="Suzuki Y."/>
            <person name="Arimoto A."/>
            <person name="Ishii H."/>
            <person name="Satoh N."/>
            <person name="Nishiyama T."/>
            <person name="Hasebe M."/>
            <person name="Maruyama T."/>
            <person name="Minagawa J."/>
            <person name="Obokata J."/>
            <person name="Shigenobu S."/>
        </authorList>
    </citation>
    <scope>NUCLEOTIDE SEQUENCE [LARGE SCALE GENOMIC DNA]</scope>
</reference>